<gene>
    <name evidence="5" type="primary">ndhI</name>
    <name evidence="5" type="ORF">H0A61_02462</name>
</gene>
<dbReference type="KEGG" id="kme:H0A61_02462"/>
<dbReference type="Pfam" id="PF12838">
    <property type="entry name" value="Fer4_7"/>
    <property type="match status" value="1"/>
</dbReference>
<dbReference type="EC" id="1.6.5.11" evidence="5"/>
<dbReference type="PANTHER" id="PTHR43122:SF1">
    <property type="entry name" value="IRON-SULFUR-BINDING PROTEIN"/>
    <property type="match status" value="1"/>
</dbReference>
<keyword evidence="3" id="KW-0411">Iron-sulfur</keyword>
<dbReference type="Proteomes" id="UP000662904">
    <property type="component" value="Chromosome"/>
</dbReference>
<dbReference type="PROSITE" id="PS51379">
    <property type="entry name" value="4FE4S_FER_2"/>
    <property type="match status" value="2"/>
</dbReference>
<dbReference type="EMBL" id="CP059066">
    <property type="protein sequence ID" value="QSQ10070.1"/>
    <property type="molecule type" value="Genomic_DNA"/>
</dbReference>
<keyword evidence="6" id="KW-1185">Reference proteome</keyword>
<dbReference type="PROSITE" id="PS00198">
    <property type="entry name" value="4FE4S_FER_1"/>
    <property type="match status" value="2"/>
</dbReference>
<evidence type="ECO:0000256" key="2">
    <source>
        <dbReference type="ARBA" id="ARBA00023004"/>
    </source>
</evidence>
<dbReference type="SUPFAM" id="SSF54862">
    <property type="entry name" value="4Fe-4S ferredoxins"/>
    <property type="match status" value="1"/>
</dbReference>
<feature type="domain" description="4Fe-4S ferredoxin-type" evidence="4">
    <location>
        <begin position="40"/>
        <end position="68"/>
    </location>
</feature>
<evidence type="ECO:0000256" key="1">
    <source>
        <dbReference type="ARBA" id="ARBA00022723"/>
    </source>
</evidence>
<dbReference type="GO" id="GO:0016491">
    <property type="term" value="F:oxidoreductase activity"/>
    <property type="evidence" value="ECO:0007669"/>
    <property type="project" value="UniProtKB-KW"/>
</dbReference>
<dbReference type="Gene3D" id="3.30.70.20">
    <property type="match status" value="2"/>
</dbReference>
<evidence type="ECO:0000313" key="6">
    <source>
        <dbReference type="Proteomes" id="UP000662904"/>
    </source>
</evidence>
<dbReference type="PANTHER" id="PTHR43122">
    <property type="entry name" value="FERREDOXIN SUBUNIT OF PYRUVATE:FLAVODOXIN OXIDOREDUCTASE-RELATED"/>
    <property type="match status" value="1"/>
</dbReference>
<keyword evidence="2" id="KW-0408">Iron</keyword>
<dbReference type="AlphaFoldDB" id="A0A8A0RR90"/>
<evidence type="ECO:0000256" key="3">
    <source>
        <dbReference type="ARBA" id="ARBA00023014"/>
    </source>
</evidence>
<organism evidence="5 6">
    <name type="scientific">Koleobacter methoxysyntrophicus</name>
    <dbReference type="NCBI Taxonomy" id="2751313"/>
    <lineage>
        <taxon>Bacteria</taxon>
        <taxon>Bacillati</taxon>
        <taxon>Bacillota</taxon>
        <taxon>Clostridia</taxon>
        <taxon>Koleobacterales</taxon>
        <taxon>Koleobacteraceae</taxon>
        <taxon>Koleobacter</taxon>
    </lineage>
</organism>
<dbReference type="InterPro" id="IPR017896">
    <property type="entry name" value="4Fe4S_Fe-S-bd"/>
</dbReference>
<dbReference type="GO" id="GO:0051536">
    <property type="term" value="F:iron-sulfur cluster binding"/>
    <property type="evidence" value="ECO:0007669"/>
    <property type="project" value="UniProtKB-KW"/>
</dbReference>
<sequence>MEKVVFDVERCKGCELCTRVCPVNIVIMDKSRINSQGFHPAAVVDEEKCISCGNCARTCPDIVISVYK</sequence>
<evidence type="ECO:0000313" key="5">
    <source>
        <dbReference type="EMBL" id="QSQ10070.1"/>
    </source>
</evidence>
<protein>
    <submittedName>
        <fullName evidence="5">NAD(P)H-quinone oxidoreductase subunit I, chloroplastic</fullName>
        <ecNumber evidence="5">1.6.5.11</ecNumber>
    </submittedName>
</protein>
<reference evidence="5" key="1">
    <citation type="submission" date="2020-07" db="EMBL/GenBank/DDBJ databases">
        <title>Koleobacter methoxysyntrophicus gen. nov., sp. nov., a novel anaerobic bacterium isolated from deep subsurface oil field and proposal of Koleobacterales ord. nov. in the phylum Firmicutes.</title>
        <authorList>
            <person name="Sakamoto S."/>
            <person name="Tamaki H."/>
        </authorList>
    </citation>
    <scope>NUCLEOTIDE SEQUENCE</scope>
    <source>
        <strain evidence="5">NRmbB1</strain>
    </source>
</reference>
<dbReference type="GO" id="GO:0046872">
    <property type="term" value="F:metal ion binding"/>
    <property type="evidence" value="ECO:0007669"/>
    <property type="project" value="UniProtKB-KW"/>
</dbReference>
<name>A0A8A0RR90_9FIRM</name>
<dbReference type="RefSeq" id="WP_206707393.1">
    <property type="nucleotide sequence ID" value="NZ_CP059066.1"/>
</dbReference>
<proteinExistence type="predicted"/>
<accession>A0A8A0RR90</accession>
<keyword evidence="1" id="KW-0479">Metal-binding</keyword>
<keyword evidence="5" id="KW-0560">Oxidoreductase</keyword>
<evidence type="ECO:0000259" key="4">
    <source>
        <dbReference type="PROSITE" id="PS51379"/>
    </source>
</evidence>
<feature type="domain" description="4Fe-4S ferredoxin-type" evidence="4">
    <location>
        <begin position="2"/>
        <end position="31"/>
    </location>
</feature>
<dbReference type="InterPro" id="IPR017900">
    <property type="entry name" value="4Fe4S_Fe_S_CS"/>
</dbReference>